<dbReference type="InterPro" id="IPR050416">
    <property type="entry name" value="FAD-linked_Oxidoreductase"/>
</dbReference>
<feature type="signal peptide" evidence="5">
    <location>
        <begin position="1"/>
        <end position="22"/>
    </location>
</feature>
<evidence type="ECO:0000259" key="6">
    <source>
        <dbReference type="PROSITE" id="PS51387"/>
    </source>
</evidence>
<dbReference type="Proteomes" id="UP001391051">
    <property type="component" value="Unassembled WGS sequence"/>
</dbReference>
<dbReference type="Pfam" id="PF01565">
    <property type="entry name" value="FAD_binding_4"/>
    <property type="match status" value="1"/>
</dbReference>
<organism evidence="7 8">
    <name type="scientific">Apiospora aurea</name>
    <dbReference type="NCBI Taxonomy" id="335848"/>
    <lineage>
        <taxon>Eukaryota</taxon>
        <taxon>Fungi</taxon>
        <taxon>Dikarya</taxon>
        <taxon>Ascomycota</taxon>
        <taxon>Pezizomycotina</taxon>
        <taxon>Sordariomycetes</taxon>
        <taxon>Xylariomycetidae</taxon>
        <taxon>Amphisphaeriales</taxon>
        <taxon>Apiosporaceae</taxon>
        <taxon>Apiospora</taxon>
    </lineage>
</organism>
<keyword evidence="4" id="KW-0560">Oxidoreductase</keyword>
<dbReference type="InterPro" id="IPR006094">
    <property type="entry name" value="Oxid_FAD_bind_N"/>
</dbReference>
<comment type="similarity">
    <text evidence="1">Belongs to the oxygen-dependent FAD-linked oxidoreductase family.</text>
</comment>
<dbReference type="GeneID" id="92082968"/>
<name>A0ABR1PW92_9PEZI</name>
<dbReference type="InterPro" id="IPR016166">
    <property type="entry name" value="FAD-bd_PCMH"/>
</dbReference>
<sequence length="515" mass="56045">MLSFKFILVAYGLLLVPQSVISSPAVPRYFQRSLFSRGNISATTVETELGPQLSSGSLVFGPDSPQWSNATSRFDTLVRPDVQVVVEPASEADVSKIARSQLWTKAPFGFLVRNRGHGITTSLSAFSGIQINMNQLNGVSILPDEGTAILQGGTFARDLVPTLWDAGYVTTTGASPCVGIIGPALGGGYGRYSGLYGLVLDDILHYNVVLANGTEIGVNETSHPDLLWALKGAGHNFAIVTSVVKKIYPKEIDTWHYHSYVWTQDKLETAFETLNGFHKSDNGTTPPKMGVNYGSIIMNTSVSTTEAVLEWSFYYAGPAGEAEEILKPFNAIGAVAEDVFDASYPEVSSLTDGNCAGAPIALASVLTVEYNITAERALYELYVANVARYPELAATAYAWHEGYATAGYQAVPSDSTAFAHREENHIMFFATVVPDGSGLLDAAMTWAKDSRDIWNGGQPDRLPATYVNYAAGHDYEALDSIYGYESWRLERLRGLKAEYDPHNRFRFYVPVICGQ</sequence>
<dbReference type="RefSeq" id="XP_066694049.1">
    <property type="nucleotide sequence ID" value="XM_066849906.1"/>
</dbReference>
<evidence type="ECO:0000313" key="8">
    <source>
        <dbReference type="Proteomes" id="UP001391051"/>
    </source>
</evidence>
<protein>
    <submittedName>
        <fullName evidence="7">FAD binding domain-containing protein</fullName>
    </submittedName>
</protein>
<dbReference type="InterPro" id="IPR036318">
    <property type="entry name" value="FAD-bd_PCMH-like_sf"/>
</dbReference>
<keyword evidence="2" id="KW-0285">Flavoprotein</keyword>
<dbReference type="PROSITE" id="PS51387">
    <property type="entry name" value="FAD_PCMH"/>
    <property type="match status" value="1"/>
</dbReference>
<feature type="chain" id="PRO_5046223363" evidence="5">
    <location>
        <begin position="23"/>
        <end position="515"/>
    </location>
</feature>
<comment type="caution">
    <text evidence="7">The sequence shown here is derived from an EMBL/GenBank/DDBJ whole genome shotgun (WGS) entry which is preliminary data.</text>
</comment>
<keyword evidence="8" id="KW-1185">Reference proteome</keyword>
<evidence type="ECO:0000256" key="3">
    <source>
        <dbReference type="ARBA" id="ARBA00022827"/>
    </source>
</evidence>
<evidence type="ECO:0000256" key="4">
    <source>
        <dbReference type="ARBA" id="ARBA00023002"/>
    </source>
</evidence>
<evidence type="ECO:0000256" key="5">
    <source>
        <dbReference type="SAM" id="SignalP"/>
    </source>
</evidence>
<dbReference type="InterPro" id="IPR016169">
    <property type="entry name" value="FAD-bd_PCMH_sub2"/>
</dbReference>
<evidence type="ECO:0000313" key="7">
    <source>
        <dbReference type="EMBL" id="KAK7941297.1"/>
    </source>
</evidence>
<keyword evidence="5" id="KW-0732">Signal</keyword>
<feature type="domain" description="FAD-binding PCMH-type" evidence="6">
    <location>
        <begin position="78"/>
        <end position="250"/>
    </location>
</feature>
<dbReference type="Gene3D" id="3.40.462.20">
    <property type="match status" value="1"/>
</dbReference>
<evidence type="ECO:0000256" key="1">
    <source>
        <dbReference type="ARBA" id="ARBA00005466"/>
    </source>
</evidence>
<dbReference type="PANTHER" id="PTHR42973:SF8">
    <property type="entry name" value="FAD-BINDING PCMH-TYPE DOMAIN-CONTAINING PROTEIN"/>
    <property type="match status" value="1"/>
</dbReference>
<proteinExistence type="inferred from homology"/>
<dbReference type="PANTHER" id="PTHR42973">
    <property type="entry name" value="BINDING OXIDOREDUCTASE, PUTATIVE (AFU_ORTHOLOGUE AFUA_1G17690)-RELATED"/>
    <property type="match status" value="1"/>
</dbReference>
<keyword evidence="3" id="KW-0274">FAD</keyword>
<evidence type="ECO:0000256" key="2">
    <source>
        <dbReference type="ARBA" id="ARBA00022630"/>
    </source>
</evidence>
<dbReference type="Gene3D" id="3.30.465.10">
    <property type="match status" value="1"/>
</dbReference>
<gene>
    <name evidence="7" type="ORF">PG986_013684</name>
</gene>
<dbReference type="EMBL" id="JAQQWE010000009">
    <property type="protein sequence ID" value="KAK7941297.1"/>
    <property type="molecule type" value="Genomic_DNA"/>
</dbReference>
<dbReference type="SUPFAM" id="SSF56176">
    <property type="entry name" value="FAD-binding/transporter-associated domain-like"/>
    <property type="match status" value="1"/>
</dbReference>
<reference evidence="7 8" key="1">
    <citation type="submission" date="2023-01" db="EMBL/GenBank/DDBJ databases">
        <title>Analysis of 21 Apiospora genomes using comparative genomics revels a genus with tremendous synthesis potential of carbohydrate active enzymes and secondary metabolites.</title>
        <authorList>
            <person name="Sorensen T."/>
        </authorList>
    </citation>
    <scope>NUCLEOTIDE SEQUENCE [LARGE SCALE GENOMIC DNA]</scope>
    <source>
        <strain evidence="7 8">CBS 24483</strain>
    </source>
</reference>
<accession>A0ABR1PW92</accession>